<feature type="region of interest" description="Disordered" evidence="1">
    <location>
        <begin position="23"/>
        <end position="102"/>
    </location>
</feature>
<evidence type="ECO:0000256" key="1">
    <source>
        <dbReference type="SAM" id="MobiDB-lite"/>
    </source>
</evidence>
<proteinExistence type="predicted"/>
<keyword evidence="3" id="KW-1185">Reference proteome</keyword>
<dbReference type="EMBL" id="JAVFWL010000006">
    <property type="protein sequence ID" value="KAK6762914.1"/>
    <property type="molecule type" value="Genomic_DNA"/>
</dbReference>
<evidence type="ECO:0000313" key="3">
    <source>
        <dbReference type="Proteomes" id="UP001303046"/>
    </source>
</evidence>
<reference evidence="2 3" key="1">
    <citation type="submission" date="2023-08" db="EMBL/GenBank/DDBJ databases">
        <title>A Necator americanus chromosomal reference genome.</title>
        <authorList>
            <person name="Ilik V."/>
            <person name="Petrzelkova K.J."/>
            <person name="Pardy F."/>
            <person name="Fuh T."/>
            <person name="Niatou-Singa F.S."/>
            <person name="Gouil Q."/>
            <person name="Baker L."/>
            <person name="Ritchie M.E."/>
            <person name="Jex A.R."/>
            <person name="Gazzola D."/>
            <person name="Li H."/>
            <person name="Toshio Fujiwara R."/>
            <person name="Zhan B."/>
            <person name="Aroian R.V."/>
            <person name="Pafco B."/>
            <person name="Schwarz E.M."/>
        </authorList>
    </citation>
    <scope>NUCLEOTIDE SEQUENCE [LARGE SCALE GENOMIC DNA]</scope>
    <source>
        <strain evidence="2 3">Aroian</strain>
        <tissue evidence="2">Whole animal</tissue>
    </source>
</reference>
<protein>
    <submittedName>
        <fullName evidence="2">Uncharacterized protein</fullName>
    </submittedName>
</protein>
<name>A0ABR1EJQ7_NECAM</name>
<comment type="caution">
    <text evidence="2">The sequence shown here is derived from an EMBL/GenBank/DDBJ whole genome shotgun (WGS) entry which is preliminary data.</text>
</comment>
<feature type="compositionally biased region" description="Polar residues" evidence="1">
    <location>
        <begin position="34"/>
        <end position="57"/>
    </location>
</feature>
<organism evidence="2 3">
    <name type="scientific">Necator americanus</name>
    <name type="common">Human hookworm</name>
    <dbReference type="NCBI Taxonomy" id="51031"/>
    <lineage>
        <taxon>Eukaryota</taxon>
        <taxon>Metazoa</taxon>
        <taxon>Ecdysozoa</taxon>
        <taxon>Nematoda</taxon>
        <taxon>Chromadorea</taxon>
        <taxon>Rhabditida</taxon>
        <taxon>Rhabditina</taxon>
        <taxon>Rhabditomorpha</taxon>
        <taxon>Strongyloidea</taxon>
        <taxon>Ancylostomatidae</taxon>
        <taxon>Bunostominae</taxon>
        <taxon>Necator</taxon>
    </lineage>
</organism>
<sequence length="102" mass="11101">MNSSNTDTLNSNDELLSSEDIIKKTAFKRKGRSHSCNQPKRQQQEPVSTQSASRSRNPSCPATSSSPSPTAATTREATTPLSNYDLISTETIHKTPMSNMDA</sequence>
<gene>
    <name evidence="2" type="primary">Necator_chrX.g23735</name>
    <name evidence="2" type="ORF">RB195_023571</name>
</gene>
<dbReference type="Proteomes" id="UP001303046">
    <property type="component" value="Unassembled WGS sequence"/>
</dbReference>
<evidence type="ECO:0000313" key="2">
    <source>
        <dbReference type="EMBL" id="KAK6762914.1"/>
    </source>
</evidence>
<feature type="compositionally biased region" description="Polar residues" evidence="1">
    <location>
        <begin position="81"/>
        <end position="102"/>
    </location>
</feature>
<feature type="compositionally biased region" description="Low complexity" evidence="1">
    <location>
        <begin position="58"/>
        <end position="80"/>
    </location>
</feature>
<accession>A0ABR1EJQ7</accession>